<accession>A0A1X0RFG2</accession>
<organism evidence="1">
    <name type="scientific">Rhizopus microsporus var. microsporus</name>
    <dbReference type="NCBI Taxonomy" id="86635"/>
    <lineage>
        <taxon>Eukaryota</taxon>
        <taxon>Fungi</taxon>
        <taxon>Fungi incertae sedis</taxon>
        <taxon>Mucoromycota</taxon>
        <taxon>Mucoromycotina</taxon>
        <taxon>Mucoromycetes</taxon>
        <taxon>Mucorales</taxon>
        <taxon>Mucorineae</taxon>
        <taxon>Rhizopodaceae</taxon>
        <taxon>Rhizopus</taxon>
    </lineage>
</organism>
<gene>
    <name evidence="1" type="ORF">BCV72DRAFT_220858</name>
</gene>
<dbReference type="Proteomes" id="UP000242414">
    <property type="component" value="Unassembled WGS sequence"/>
</dbReference>
<sequence>MSGFFGSNDTTSKWGGYLKQAINNVETTFDSLLEQPPNQPKDAKSNLIHAQLFF</sequence>
<protein>
    <submittedName>
        <fullName evidence="1">Uncharacterized protein</fullName>
    </submittedName>
</protein>
<name>A0A1X0RFG2_RHIZD</name>
<dbReference type="EMBL" id="KV921862">
    <property type="protein sequence ID" value="ORE10750.1"/>
    <property type="molecule type" value="Genomic_DNA"/>
</dbReference>
<proteinExistence type="predicted"/>
<dbReference type="VEuPathDB" id="FungiDB:BCV72DRAFT_220858"/>
<dbReference type="AlphaFoldDB" id="A0A1X0RFG2"/>
<evidence type="ECO:0000313" key="1">
    <source>
        <dbReference type="EMBL" id="ORE10750.1"/>
    </source>
</evidence>
<dbReference type="OrthoDB" id="74178at2759"/>
<reference evidence="1" key="1">
    <citation type="journal article" date="2016" name="Proc. Natl. Acad. Sci. U.S.A.">
        <title>Lipid metabolic changes in an early divergent fungus govern the establishment of a mutualistic symbiosis with endobacteria.</title>
        <authorList>
            <person name="Lastovetsky O.A."/>
            <person name="Gaspar M.L."/>
            <person name="Mondo S.J."/>
            <person name="LaButti K.M."/>
            <person name="Sandor L."/>
            <person name="Grigoriev I.V."/>
            <person name="Henry S.A."/>
            <person name="Pawlowska T.E."/>
        </authorList>
    </citation>
    <scope>NUCLEOTIDE SEQUENCE [LARGE SCALE GENOMIC DNA]</scope>
    <source>
        <strain evidence="1">ATCC 52814</strain>
    </source>
</reference>